<dbReference type="AlphaFoldDB" id="A0A1Y5IB98"/>
<proteinExistence type="predicted"/>
<sequence length="183" mass="20701">MAKETTFEHEGAAETLGEPIEARDRRRRETTEDTARAVSKSIVEEDVNGNHMDVSEDLDSAHDQPSVHYSRMVFPSVARVTDIVRIPAQLFVTILALVYIPIVIHTQVVLTVLSFWAISIAKSTMMWVRPLLSTSMSKSTGWEALYDHVAHEVDDFSERTMFLFPGTPKTNHDSKKSDSMRPR</sequence>
<reference evidence="2" key="1">
    <citation type="submission" date="2017-04" db="EMBL/GenBank/DDBJ databases">
        <title>Population genomics of picophytoplankton unveils novel chromosome hypervariability.</title>
        <authorList>
            <consortium name="DOE Joint Genome Institute"/>
            <person name="Blanc-Mathieu R."/>
            <person name="Krasovec M."/>
            <person name="Hebrard M."/>
            <person name="Yau S."/>
            <person name="Desgranges E."/>
            <person name="Martin J."/>
            <person name="Schackwitz W."/>
            <person name="Kuo A."/>
            <person name="Salin G."/>
            <person name="Donnadieu C."/>
            <person name="Desdevises Y."/>
            <person name="Sanchez-Ferandin S."/>
            <person name="Moreau H."/>
            <person name="Rivals E."/>
            <person name="Grigoriev I.V."/>
            <person name="Grimsley N."/>
            <person name="Eyre-Walker A."/>
            <person name="Piganeau G."/>
        </authorList>
    </citation>
    <scope>NUCLEOTIDE SEQUENCE [LARGE SCALE GENOMIC DNA]</scope>
    <source>
        <strain evidence="2">RCC 1115</strain>
    </source>
</reference>
<feature type="compositionally biased region" description="Basic and acidic residues" evidence="1">
    <location>
        <begin position="1"/>
        <end position="12"/>
    </location>
</feature>
<evidence type="ECO:0000256" key="1">
    <source>
        <dbReference type="SAM" id="MobiDB-lite"/>
    </source>
</evidence>
<feature type="compositionally biased region" description="Basic and acidic residues" evidence="1">
    <location>
        <begin position="20"/>
        <end position="35"/>
    </location>
</feature>
<accession>A0A1Y5IB98</accession>
<dbReference type="Proteomes" id="UP000195557">
    <property type="component" value="Unassembled WGS sequence"/>
</dbReference>
<name>A0A1Y5IB98_OSTTA</name>
<organism evidence="2">
    <name type="scientific">Ostreococcus tauri</name>
    <name type="common">Marine green alga</name>
    <dbReference type="NCBI Taxonomy" id="70448"/>
    <lineage>
        <taxon>Eukaryota</taxon>
        <taxon>Viridiplantae</taxon>
        <taxon>Chlorophyta</taxon>
        <taxon>Mamiellophyceae</taxon>
        <taxon>Mamiellales</taxon>
        <taxon>Bathycoccaceae</taxon>
        <taxon>Ostreococcus</taxon>
    </lineage>
</organism>
<gene>
    <name evidence="2" type="ORF">BE221DRAFT_72620</name>
</gene>
<protein>
    <submittedName>
        <fullName evidence="2">Uncharacterized protein</fullName>
    </submittedName>
</protein>
<dbReference type="EMBL" id="KZ155780">
    <property type="protein sequence ID" value="OUS46776.1"/>
    <property type="molecule type" value="Genomic_DNA"/>
</dbReference>
<feature type="region of interest" description="Disordered" evidence="1">
    <location>
        <begin position="1"/>
        <end position="40"/>
    </location>
</feature>
<evidence type="ECO:0000313" key="2">
    <source>
        <dbReference type="EMBL" id="OUS46776.1"/>
    </source>
</evidence>